<keyword evidence="1" id="KW-0677">Repeat</keyword>
<dbReference type="OrthoDB" id="5985073at2759"/>
<dbReference type="InParanoid" id="A0A2J6TDT6"/>
<dbReference type="SMART" id="SM00321">
    <property type="entry name" value="WSC"/>
    <property type="match status" value="3"/>
</dbReference>
<dbReference type="Pfam" id="PF01822">
    <property type="entry name" value="WSC"/>
    <property type="match status" value="3"/>
</dbReference>
<evidence type="ECO:0000313" key="5">
    <source>
        <dbReference type="Proteomes" id="UP000235371"/>
    </source>
</evidence>
<name>A0A2J6TDT6_9HELO</name>
<protein>
    <submittedName>
        <fullName evidence="4">WSC-domain-containing protein</fullName>
    </submittedName>
</protein>
<feature type="domain" description="WSC" evidence="3">
    <location>
        <begin position="238"/>
        <end position="325"/>
    </location>
</feature>
<dbReference type="PANTHER" id="PTHR45964:SF5">
    <property type="entry name" value="WSCD FAMILY MEMBER CG9164"/>
    <property type="match status" value="1"/>
</dbReference>
<feature type="chain" id="PRO_5014337216" evidence="2">
    <location>
        <begin position="18"/>
        <end position="325"/>
    </location>
</feature>
<feature type="non-terminal residue" evidence="4">
    <location>
        <position position="325"/>
    </location>
</feature>
<keyword evidence="5" id="KW-1185">Reference proteome</keyword>
<dbReference type="RefSeq" id="XP_024738098.1">
    <property type="nucleotide sequence ID" value="XM_024874571.1"/>
</dbReference>
<dbReference type="PROSITE" id="PS51212">
    <property type="entry name" value="WSC"/>
    <property type="match status" value="3"/>
</dbReference>
<keyword evidence="2" id="KW-0732">Signal</keyword>
<dbReference type="AlphaFoldDB" id="A0A2J6TDT6"/>
<dbReference type="Proteomes" id="UP000235371">
    <property type="component" value="Unassembled WGS sequence"/>
</dbReference>
<accession>A0A2J6TDT6</accession>
<dbReference type="STRING" id="1095630.A0A2J6TDT6"/>
<feature type="domain" description="WSC" evidence="3">
    <location>
        <begin position="33"/>
        <end position="124"/>
    </location>
</feature>
<organism evidence="4 5">
    <name type="scientific">Hyaloscypha bicolor E</name>
    <dbReference type="NCBI Taxonomy" id="1095630"/>
    <lineage>
        <taxon>Eukaryota</taxon>
        <taxon>Fungi</taxon>
        <taxon>Dikarya</taxon>
        <taxon>Ascomycota</taxon>
        <taxon>Pezizomycotina</taxon>
        <taxon>Leotiomycetes</taxon>
        <taxon>Helotiales</taxon>
        <taxon>Hyaloscyphaceae</taxon>
        <taxon>Hyaloscypha</taxon>
        <taxon>Hyaloscypha bicolor</taxon>
    </lineage>
</organism>
<dbReference type="GeneID" id="36582651"/>
<sequence length="325" mass="34321">MRTTLIFTTFFSAFVAATPLHLLQARVTVAIAGYDYAGCYSEATSTRAFSDLSYYDDGMTIEKCAAACSGYAWFGAEYGRECYCGSTPNAGSAQVEEAYCRFPCPGNAAETCGSGGHLTTYAKSGTLSSAPSAPSTYGSLGCYTEATTGRALSSAAFADDDMTIEMCAAECAGFTMFGLEYRRECYCGNALNAGSVATSQLDCKYSCMGNQSESCGGDSRLNLYEFGATSVPETIDIIYAYQGCYTEATRIRALTGKAYFNDSMTVEACATACTGFTWFGVEYGRECYCGNTINSGSILVDGSKCSFSCPGNSAEKCGAGNHLDV</sequence>
<dbReference type="InterPro" id="IPR051589">
    <property type="entry name" value="Sialate-O-sulfotransferase"/>
</dbReference>
<evidence type="ECO:0000259" key="3">
    <source>
        <dbReference type="PROSITE" id="PS51212"/>
    </source>
</evidence>
<dbReference type="InterPro" id="IPR002889">
    <property type="entry name" value="WSC_carb-bd"/>
</dbReference>
<evidence type="ECO:0000256" key="2">
    <source>
        <dbReference type="SAM" id="SignalP"/>
    </source>
</evidence>
<evidence type="ECO:0000256" key="1">
    <source>
        <dbReference type="ARBA" id="ARBA00022737"/>
    </source>
</evidence>
<evidence type="ECO:0000313" key="4">
    <source>
        <dbReference type="EMBL" id="PMD61194.1"/>
    </source>
</evidence>
<feature type="domain" description="WSC" evidence="3">
    <location>
        <begin position="136"/>
        <end position="227"/>
    </location>
</feature>
<proteinExistence type="predicted"/>
<reference evidence="4 5" key="1">
    <citation type="submission" date="2016-04" db="EMBL/GenBank/DDBJ databases">
        <title>A degradative enzymes factory behind the ericoid mycorrhizal symbiosis.</title>
        <authorList>
            <consortium name="DOE Joint Genome Institute"/>
            <person name="Martino E."/>
            <person name="Morin E."/>
            <person name="Grelet G."/>
            <person name="Kuo A."/>
            <person name="Kohler A."/>
            <person name="Daghino S."/>
            <person name="Barry K."/>
            <person name="Choi C."/>
            <person name="Cichocki N."/>
            <person name="Clum A."/>
            <person name="Copeland A."/>
            <person name="Hainaut M."/>
            <person name="Haridas S."/>
            <person name="Labutti K."/>
            <person name="Lindquist E."/>
            <person name="Lipzen A."/>
            <person name="Khouja H.-R."/>
            <person name="Murat C."/>
            <person name="Ohm R."/>
            <person name="Olson A."/>
            <person name="Spatafora J."/>
            <person name="Veneault-Fourrey C."/>
            <person name="Henrissat B."/>
            <person name="Grigoriev I."/>
            <person name="Martin F."/>
            <person name="Perotto S."/>
        </authorList>
    </citation>
    <scope>NUCLEOTIDE SEQUENCE [LARGE SCALE GENOMIC DNA]</scope>
    <source>
        <strain evidence="4 5">E</strain>
    </source>
</reference>
<gene>
    <name evidence="4" type="ORF">K444DRAFT_526760</name>
</gene>
<dbReference type="PANTHER" id="PTHR45964">
    <property type="entry name" value="WSCD FAMILY MEMBER CG9164"/>
    <property type="match status" value="1"/>
</dbReference>
<dbReference type="EMBL" id="KZ613786">
    <property type="protein sequence ID" value="PMD61194.1"/>
    <property type="molecule type" value="Genomic_DNA"/>
</dbReference>
<feature type="signal peptide" evidence="2">
    <location>
        <begin position="1"/>
        <end position="17"/>
    </location>
</feature>